<dbReference type="InterPro" id="IPR039754">
    <property type="entry name" value="Esf1"/>
</dbReference>
<dbReference type="GO" id="GO:0006364">
    <property type="term" value="P:rRNA processing"/>
    <property type="evidence" value="ECO:0007669"/>
    <property type="project" value="InterPro"/>
</dbReference>
<feature type="compositionally biased region" description="Basic and acidic residues" evidence="5">
    <location>
        <begin position="219"/>
        <end position="229"/>
    </location>
</feature>
<evidence type="ECO:0000256" key="4">
    <source>
        <dbReference type="ARBA" id="ARBA00023242"/>
    </source>
</evidence>
<evidence type="ECO:0000256" key="5">
    <source>
        <dbReference type="SAM" id="MobiDB-lite"/>
    </source>
</evidence>
<feature type="compositionally biased region" description="Basic residues" evidence="5">
    <location>
        <begin position="341"/>
        <end position="354"/>
    </location>
</feature>
<feature type="region of interest" description="Disordered" evidence="5">
    <location>
        <begin position="195"/>
        <end position="229"/>
    </location>
</feature>
<dbReference type="EMBL" id="CAHIKZ030002391">
    <property type="protein sequence ID" value="CAE1286227.1"/>
    <property type="molecule type" value="Genomic_DNA"/>
</dbReference>
<sequence>MKKKSRKEFEVEANENGNESEEENDVSENEESGDSESDSGPDLARGIGNESSSNDDSETDSESGKSFHNEKLREYQLNRMKYYYAVVECDTMETASYIYNELDGAEYESSKTCFDLRFIPDDMEFDEEFKDICTELPNKDVYKPNQFLSTALSEAEVALTWDETDKKRLETTTKNYNKKHEIKLEDFKDYLALSSEEEDDENKEESNASLISNSDVECNDEKDASSEDEDKLHINKYKKLLEGIEETERKKEEKQIEVTWDIGLKEKTEKVLKNKEKKNSSPWNEFLVKLKEKQKRRKAKIKALKKSADQNDTKQSFSDDEIPSDIDFNDPYFSSELLSASKKKSKTQKKKEKKLQKEAEHSNLTPEEIEQKKQEMAELALLMADEDDVNQKHHFDYEKIIKQESKIKPKKKVKAAKVKDHDDFKLDLNDDRFSAIYTSSLFNIDKSAAEYKKSAAMEALIEEKLHNIYQCHSPKTNVYISQNLQFTPQNISLQESSSFFL</sequence>
<dbReference type="OrthoDB" id="431825at2759"/>
<comment type="subcellular location">
    <subcellularLocation>
        <location evidence="1">Nucleus</location>
        <location evidence="1">Nucleolus</location>
    </subcellularLocation>
</comment>
<dbReference type="Proteomes" id="UP000597762">
    <property type="component" value="Unassembled WGS sequence"/>
</dbReference>
<feature type="compositionally biased region" description="Acidic residues" evidence="5">
    <location>
        <begin position="18"/>
        <end position="39"/>
    </location>
</feature>
<comment type="similarity">
    <text evidence="2">Belongs to the ESF1 family.</text>
</comment>
<evidence type="ECO:0000259" key="7">
    <source>
        <dbReference type="Pfam" id="PF25121"/>
    </source>
</evidence>
<dbReference type="PANTHER" id="PTHR12202:SF0">
    <property type="entry name" value="ESF1 HOMOLOG"/>
    <property type="match status" value="1"/>
</dbReference>
<dbReference type="GO" id="GO:0005730">
    <property type="term" value="C:nucleolus"/>
    <property type="evidence" value="ECO:0007669"/>
    <property type="project" value="UniProtKB-SubCell"/>
</dbReference>
<proteinExistence type="inferred from homology"/>
<dbReference type="PANTHER" id="PTHR12202">
    <property type="entry name" value="ESF1 HOMOLOG"/>
    <property type="match status" value="1"/>
</dbReference>
<organism evidence="8 9">
    <name type="scientific">Acanthosepion pharaonis</name>
    <name type="common">Pharaoh cuttlefish</name>
    <name type="synonym">Sepia pharaonis</name>
    <dbReference type="NCBI Taxonomy" id="158019"/>
    <lineage>
        <taxon>Eukaryota</taxon>
        <taxon>Metazoa</taxon>
        <taxon>Spiralia</taxon>
        <taxon>Lophotrochozoa</taxon>
        <taxon>Mollusca</taxon>
        <taxon>Cephalopoda</taxon>
        <taxon>Coleoidea</taxon>
        <taxon>Decapodiformes</taxon>
        <taxon>Sepiida</taxon>
        <taxon>Sepiina</taxon>
        <taxon>Sepiidae</taxon>
        <taxon>Acanthosepion</taxon>
    </lineage>
</organism>
<evidence type="ECO:0000313" key="8">
    <source>
        <dbReference type="EMBL" id="CAE1286227.1"/>
    </source>
</evidence>
<feature type="region of interest" description="Disordered" evidence="5">
    <location>
        <begin position="339"/>
        <end position="370"/>
    </location>
</feature>
<protein>
    <submittedName>
        <fullName evidence="8">Pre-rRNA-processing protein ESF1,ESF1 homolog</fullName>
    </submittedName>
</protein>
<gene>
    <name evidence="8" type="ORF">SPHA_45878</name>
</gene>
<dbReference type="Pfam" id="PF08159">
    <property type="entry name" value="NUC153"/>
    <property type="match status" value="1"/>
</dbReference>
<dbReference type="GO" id="GO:0003723">
    <property type="term" value="F:RNA binding"/>
    <property type="evidence" value="ECO:0007669"/>
    <property type="project" value="TreeGrafter"/>
</dbReference>
<keyword evidence="4" id="KW-0539">Nucleus</keyword>
<dbReference type="InterPro" id="IPR056750">
    <property type="entry name" value="RRM_ESF1"/>
</dbReference>
<feature type="domain" description="NUC153" evidence="6">
    <location>
        <begin position="430"/>
        <end position="458"/>
    </location>
</feature>
<reference evidence="8" key="1">
    <citation type="submission" date="2021-01" db="EMBL/GenBank/DDBJ databases">
        <authorList>
            <person name="Li R."/>
            <person name="Bekaert M."/>
        </authorList>
    </citation>
    <scope>NUCLEOTIDE SEQUENCE</scope>
    <source>
        <strain evidence="8">Farmed</strain>
    </source>
</reference>
<evidence type="ECO:0000256" key="1">
    <source>
        <dbReference type="ARBA" id="ARBA00004604"/>
    </source>
</evidence>
<evidence type="ECO:0000256" key="3">
    <source>
        <dbReference type="ARBA" id="ARBA00023054"/>
    </source>
</evidence>
<evidence type="ECO:0000313" key="9">
    <source>
        <dbReference type="Proteomes" id="UP000597762"/>
    </source>
</evidence>
<accession>A0A812D1M5</accession>
<name>A0A812D1M5_ACAPH</name>
<keyword evidence="3" id="KW-0175">Coiled coil</keyword>
<feature type="region of interest" description="Disordered" evidence="5">
    <location>
        <begin position="1"/>
        <end position="69"/>
    </location>
</feature>
<evidence type="ECO:0000256" key="2">
    <source>
        <dbReference type="ARBA" id="ARBA00009087"/>
    </source>
</evidence>
<evidence type="ECO:0000259" key="6">
    <source>
        <dbReference type="Pfam" id="PF08159"/>
    </source>
</evidence>
<dbReference type="AlphaFoldDB" id="A0A812D1M5"/>
<comment type="caution">
    <text evidence="8">The sequence shown here is derived from an EMBL/GenBank/DDBJ whole genome shotgun (WGS) entry which is preliminary data.</text>
</comment>
<feature type="region of interest" description="Disordered" evidence="5">
    <location>
        <begin position="298"/>
        <end position="326"/>
    </location>
</feature>
<feature type="domain" description="ESF1 RRM" evidence="7">
    <location>
        <begin position="36"/>
        <end position="134"/>
    </location>
</feature>
<keyword evidence="9" id="KW-1185">Reference proteome</keyword>
<dbReference type="Pfam" id="PF25121">
    <property type="entry name" value="RRM_ESF1"/>
    <property type="match status" value="1"/>
</dbReference>
<dbReference type="InterPro" id="IPR012580">
    <property type="entry name" value="NUC153"/>
</dbReference>